<dbReference type="NCBIfam" id="TIGR02138">
    <property type="entry name" value="phosphate_pstC"/>
    <property type="match status" value="1"/>
</dbReference>
<accession>A0A923NKU5</accession>
<dbReference type="GO" id="GO:0005315">
    <property type="term" value="F:phosphate transmembrane transporter activity"/>
    <property type="evidence" value="ECO:0007669"/>
    <property type="project" value="InterPro"/>
</dbReference>
<feature type="transmembrane region" description="Helical" evidence="9">
    <location>
        <begin position="12"/>
        <end position="37"/>
    </location>
</feature>
<keyword evidence="13" id="KW-1185">Reference proteome</keyword>
<keyword evidence="3 9" id="KW-0813">Transport</keyword>
<evidence type="ECO:0000256" key="7">
    <source>
        <dbReference type="ARBA" id="ARBA00022989"/>
    </source>
</evidence>
<comment type="similarity">
    <text evidence="2 10">Belongs to the binding-protein-dependent transport system permease family. CysTW subfamily.</text>
</comment>
<keyword evidence="5 10" id="KW-0592">Phosphate transport</keyword>
<evidence type="ECO:0000256" key="6">
    <source>
        <dbReference type="ARBA" id="ARBA00022692"/>
    </source>
</evidence>
<dbReference type="GO" id="GO:0006817">
    <property type="term" value="P:phosphate ion transport"/>
    <property type="evidence" value="ECO:0007669"/>
    <property type="project" value="UniProtKB-KW"/>
</dbReference>
<dbReference type="PANTHER" id="PTHR30425:SF1">
    <property type="entry name" value="PHOSPHATE TRANSPORT SYSTEM PERMEASE PROTEIN PSTC"/>
    <property type="match status" value="1"/>
</dbReference>
<evidence type="ECO:0000256" key="10">
    <source>
        <dbReference type="RuleBase" id="RU363054"/>
    </source>
</evidence>
<feature type="transmembrane region" description="Helical" evidence="9">
    <location>
        <begin position="265"/>
        <end position="284"/>
    </location>
</feature>
<gene>
    <name evidence="12" type="primary">pstC</name>
    <name evidence="12" type="ORF">H9L42_08805</name>
</gene>
<dbReference type="Gene3D" id="1.10.3720.10">
    <property type="entry name" value="MetI-like"/>
    <property type="match status" value="1"/>
</dbReference>
<dbReference type="InterPro" id="IPR051124">
    <property type="entry name" value="Phosphate_Transport_Permease"/>
</dbReference>
<evidence type="ECO:0000256" key="2">
    <source>
        <dbReference type="ARBA" id="ARBA00007069"/>
    </source>
</evidence>
<sequence length="296" mass="30927">MKTSEKVIEKLILICAAVSIAAVALITIFIFSSGFPVMKDYGIINFITGTDWSPTSGIYGILPLIVGTLGVTIGALIIGIPTGLGCAVFLAEMVSRRPARLFKAAIELLAGIPSVVYGFFGLAVIVPAIRDYILPLVQKFNPDATSSGFSVLAGAIILAIMILPTIVSISENSIAAVPPEFREASLALGADKRETITKVILPAAKSGIFSSIILAMGRAIGETMAVLLITGNMPQIATSPLDPSATLTGTIAMEMSYATPEHQSALFAIGIVLFVIIVILNSIAQAIMRKFGGMTA</sequence>
<evidence type="ECO:0000256" key="8">
    <source>
        <dbReference type="ARBA" id="ARBA00023136"/>
    </source>
</evidence>
<dbReference type="PANTHER" id="PTHR30425">
    <property type="entry name" value="PHOSPHATE TRANSPORT SYSTEM PERMEASE PROTEIN PST"/>
    <property type="match status" value="1"/>
</dbReference>
<feature type="domain" description="ABC transmembrane type-1" evidence="11">
    <location>
        <begin position="65"/>
        <end position="284"/>
    </location>
</feature>
<keyword evidence="6 9" id="KW-0812">Transmembrane</keyword>
<keyword evidence="4 10" id="KW-1003">Cell membrane</keyword>
<evidence type="ECO:0000313" key="13">
    <source>
        <dbReference type="Proteomes" id="UP000602647"/>
    </source>
</evidence>
<protein>
    <recommendedName>
        <fullName evidence="10">Phosphate transport system permease protein</fullName>
    </recommendedName>
</protein>
<reference evidence="12" key="1">
    <citation type="submission" date="2020-08" db="EMBL/GenBank/DDBJ databases">
        <title>Genome public.</title>
        <authorList>
            <person name="Liu C."/>
            <person name="Sun Q."/>
        </authorList>
    </citation>
    <scope>NUCLEOTIDE SEQUENCE</scope>
    <source>
        <strain evidence="12">BX12</strain>
    </source>
</reference>
<evidence type="ECO:0000256" key="9">
    <source>
        <dbReference type="RuleBase" id="RU363032"/>
    </source>
</evidence>
<evidence type="ECO:0000256" key="3">
    <source>
        <dbReference type="ARBA" id="ARBA00022448"/>
    </source>
</evidence>
<evidence type="ECO:0000256" key="1">
    <source>
        <dbReference type="ARBA" id="ARBA00004651"/>
    </source>
</evidence>
<comment type="subcellular location">
    <subcellularLocation>
        <location evidence="1 9">Cell membrane</location>
        <topology evidence="1 9">Multi-pass membrane protein</topology>
    </subcellularLocation>
</comment>
<keyword evidence="7 9" id="KW-1133">Transmembrane helix</keyword>
<name>A0A923NKU5_9FIRM</name>
<evidence type="ECO:0000256" key="5">
    <source>
        <dbReference type="ARBA" id="ARBA00022592"/>
    </source>
</evidence>
<evidence type="ECO:0000256" key="4">
    <source>
        <dbReference type="ARBA" id="ARBA00022475"/>
    </source>
</evidence>
<dbReference type="InterPro" id="IPR011864">
    <property type="entry name" value="Phosphate_PstC"/>
</dbReference>
<dbReference type="SUPFAM" id="SSF161098">
    <property type="entry name" value="MetI-like"/>
    <property type="match status" value="1"/>
</dbReference>
<organism evidence="12 13">
    <name type="scientific">Zhenpiania hominis</name>
    <dbReference type="NCBI Taxonomy" id="2763644"/>
    <lineage>
        <taxon>Bacteria</taxon>
        <taxon>Bacillati</taxon>
        <taxon>Bacillota</taxon>
        <taxon>Clostridia</taxon>
        <taxon>Peptostreptococcales</taxon>
        <taxon>Anaerovoracaceae</taxon>
        <taxon>Zhenpiania</taxon>
    </lineage>
</organism>
<dbReference type="PROSITE" id="PS50928">
    <property type="entry name" value="ABC_TM1"/>
    <property type="match status" value="1"/>
</dbReference>
<dbReference type="InterPro" id="IPR035906">
    <property type="entry name" value="MetI-like_sf"/>
</dbReference>
<dbReference type="CDD" id="cd06261">
    <property type="entry name" value="TM_PBP2"/>
    <property type="match status" value="1"/>
</dbReference>
<evidence type="ECO:0000313" key="12">
    <source>
        <dbReference type="EMBL" id="MBC6679927.1"/>
    </source>
</evidence>
<dbReference type="Proteomes" id="UP000602647">
    <property type="component" value="Unassembled WGS sequence"/>
</dbReference>
<dbReference type="RefSeq" id="WP_187303033.1">
    <property type="nucleotide sequence ID" value="NZ_CBCTON010000005.1"/>
</dbReference>
<dbReference type="EMBL" id="JACRYT010000008">
    <property type="protein sequence ID" value="MBC6679927.1"/>
    <property type="molecule type" value="Genomic_DNA"/>
</dbReference>
<keyword evidence="8 9" id="KW-0472">Membrane</keyword>
<comment type="caution">
    <text evidence="12">The sequence shown here is derived from an EMBL/GenBank/DDBJ whole genome shotgun (WGS) entry which is preliminary data.</text>
</comment>
<feature type="transmembrane region" description="Helical" evidence="9">
    <location>
        <begin position="57"/>
        <end position="90"/>
    </location>
</feature>
<proteinExistence type="inferred from homology"/>
<feature type="transmembrane region" description="Helical" evidence="9">
    <location>
        <begin position="208"/>
        <end position="229"/>
    </location>
</feature>
<dbReference type="GO" id="GO:0005886">
    <property type="term" value="C:plasma membrane"/>
    <property type="evidence" value="ECO:0007669"/>
    <property type="project" value="UniProtKB-SubCell"/>
</dbReference>
<dbReference type="InterPro" id="IPR000515">
    <property type="entry name" value="MetI-like"/>
</dbReference>
<dbReference type="AlphaFoldDB" id="A0A923NKU5"/>
<evidence type="ECO:0000259" key="11">
    <source>
        <dbReference type="PROSITE" id="PS50928"/>
    </source>
</evidence>
<dbReference type="Pfam" id="PF00528">
    <property type="entry name" value="BPD_transp_1"/>
    <property type="match status" value="1"/>
</dbReference>
<feature type="transmembrane region" description="Helical" evidence="9">
    <location>
        <begin position="102"/>
        <end position="129"/>
    </location>
</feature>
<feature type="transmembrane region" description="Helical" evidence="9">
    <location>
        <begin position="149"/>
        <end position="169"/>
    </location>
</feature>
<comment type="function">
    <text evidence="10">Part of the binding-protein-dependent transport system for phosphate; probably responsible for the translocation of the substrate across the membrane.</text>
</comment>